<evidence type="ECO:0000256" key="1">
    <source>
        <dbReference type="SAM" id="MobiDB-lite"/>
    </source>
</evidence>
<feature type="compositionally biased region" description="Polar residues" evidence="1">
    <location>
        <begin position="207"/>
        <end position="220"/>
    </location>
</feature>
<dbReference type="Proteomes" id="UP000019373">
    <property type="component" value="Unassembled WGS sequence"/>
</dbReference>
<dbReference type="HOGENOM" id="CLU_483137_0_0_1"/>
<dbReference type="OrthoDB" id="10402822at2759"/>
<feature type="compositionally biased region" description="Low complexity" evidence="1">
    <location>
        <begin position="130"/>
        <end position="156"/>
    </location>
</feature>
<feature type="compositionally biased region" description="Polar residues" evidence="1">
    <location>
        <begin position="497"/>
        <end position="507"/>
    </location>
</feature>
<accession>U1GPN1</accession>
<feature type="region of interest" description="Disordered" evidence="1">
    <location>
        <begin position="256"/>
        <end position="284"/>
    </location>
</feature>
<feature type="compositionally biased region" description="Low complexity" evidence="1">
    <location>
        <begin position="513"/>
        <end position="531"/>
    </location>
</feature>
<feature type="region of interest" description="Disordered" evidence="1">
    <location>
        <begin position="207"/>
        <end position="242"/>
    </location>
</feature>
<feature type="compositionally biased region" description="Low complexity" evidence="1">
    <location>
        <begin position="356"/>
        <end position="371"/>
    </location>
</feature>
<dbReference type="GeneID" id="19240302"/>
<name>U1GPN1_ENDPU</name>
<dbReference type="EMBL" id="KE720913">
    <property type="protein sequence ID" value="ERF73926.1"/>
    <property type="molecule type" value="Genomic_DNA"/>
</dbReference>
<organism evidence="2 3">
    <name type="scientific">Endocarpon pusillum (strain Z07020 / HMAS-L-300199)</name>
    <name type="common">Lichen-forming fungus</name>
    <dbReference type="NCBI Taxonomy" id="1263415"/>
    <lineage>
        <taxon>Eukaryota</taxon>
        <taxon>Fungi</taxon>
        <taxon>Dikarya</taxon>
        <taxon>Ascomycota</taxon>
        <taxon>Pezizomycotina</taxon>
        <taxon>Eurotiomycetes</taxon>
        <taxon>Chaetothyriomycetidae</taxon>
        <taxon>Verrucariales</taxon>
        <taxon>Verrucariaceae</taxon>
        <taxon>Endocarpon</taxon>
    </lineage>
</organism>
<proteinExistence type="predicted"/>
<feature type="region of interest" description="Disordered" evidence="1">
    <location>
        <begin position="450"/>
        <end position="549"/>
    </location>
</feature>
<gene>
    <name evidence="2" type="ORF">EPUS_05349</name>
</gene>
<feature type="region of interest" description="Disordered" evidence="1">
    <location>
        <begin position="336"/>
        <end position="373"/>
    </location>
</feature>
<protein>
    <submittedName>
        <fullName evidence="2">Uncharacterized protein</fullName>
    </submittedName>
</protein>
<reference evidence="3" key="1">
    <citation type="journal article" date="2014" name="BMC Genomics">
        <title>Genome characteristics reveal the impact of lichenization on lichen-forming fungus Endocarpon pusillum Hedwig (Verrucariales, Ascomycota).</title>
        <authorList>
            <person name="Wang Y.-Y."/>
            <person name="Liu B."/>
            <person name="Zhang X.-Y."/>
            <person name="Zhou Q.-M."/>
            <person name="Zhang T."/>
            <person name="Li H."/>
            <person name="Yu Y.-F."/>
            <person name="Zhang X.-L."/>
            <person name="Hao X.-Y."/>
            <person name="Wang M."/>
            <person name="Wang L."/>
            <person name="Wei J.-C."/>
        </authorList>
    </citation>
    <scope>NUCLEOTIDE SEQUENCE [LARGE SCALE GENOMIC DNA]</scope>
    <source>
        <strain evidence="3">Z07020 / HMAS-L-300199</strain>
    </source>
</reference>
<dbReference type="AlphaFoldDB" id="U1GPN1"/>
<evidence type="ECO:0000313" key="3">
    <source>
        <dbReference type="Proteomes" id="UP000019373"/>
    </source>
</evidence>
<feature type="compositionally biased region" description="Low complexity" evidence="1">
    <location>
        <begin position="308"/>
        <end position="321"/>
    </location>
</feature>
<sequence length="564" mass="60504">MAIGPLRNTGYPDLDSNKITVRSSALAEPIEIHYEDVPPLHPPRDPTYWKISHQVSLDGAPGMFKTSTMCSSATVYQYERAIYPDRRVSVLDPSFGCYLSPQIEHSLSQAAALNHGSTVALRDTYCSSNSSNSAGSAVSQRQSLLPPLPQKSLSSSVRPVDGQSYNTPRQRQLLATPLSELVGRMPASSAPSKHSITPLELEQLKQSSLPPKLRNQSRAPSHTLGVTLGHHHPYGPSSSSVATSIASTSHSAMSLLSKSETLSHQPTAYSSFPVPPRNGSMMQRREKLPKAIDIAQPEPLSPALHGCSISSPLKTKSSSPSGVDFDLGLPSHAFLTRRQSPAPPTTDASVSTPQLTSTYTASTGTPTSASSIQPLLSPFHEQFVETSAFDSDTDDERTSSHARTLYKKVSRPLIKPSSRTRAETLPAVNAPFASRGALLQKRISKQDIKTPGLRFSSTSESGAGSDMASVRISDPSVTSPVAARSIDAPSPPVTLPKKTSCTGSPTSRSRRMSNTSKASKKSSTSCKTTSSLVGDKENRGRRKTSSGGRVRSWFSRVFTKRNTL</sequence>
<keyword evidence="3" id="KW-1185">Reference proteome</keyword>
<feature type="compositionally biased region" description="Polar residues" evidence="1">
    <location>
        <begin position="256"/>
        <end position="270"/>
    </location>
</feature>
<feature type="region of interest" description="Disordered" evidence="1">
    <location>
        <begin position="130"/>
        <end position="172"/>
    </location>
</feature>
<dbReference type="RefSeq" id="XP_007800396.1">
    <property type="nucleotide sequence ID" value="XM_007802205.1"/>
</dbReference>
<feature type="compositionally biased region" description="Polar residues" evidence="1">
    <location>
        <begin position="346"/>
        <end position="355"/>
    </location>
</feature>
<evidence type="ECO:0000313" key="2">
    <source>
        <dbReference type="EMBL" id="ERF73926.1"/>
    </source>
</evidence>
<feature type="region of interest" description="Disordered" evidence="1">
    <location>
        <begin position="303"/>
        <end position="322"/>
    </location>
</feature>